<evidence type="ECO:0008006" key="4">
    <source>
        <dbReference type="Google" id="ProtNLM"/>
    </source>
</evidence>
<reference evidence="3" key="1">
    <citation type="submission" date="2018-04" db="EMBL/GenBank/DDBJ databases">
        <authorList>
            <person name="Watanabe M."/>
            <person name="Kojima H."/>
        </authorList>
    </citation>
    <scope>NUCLEOTIDE SEQUENCE [LARGE SCALE GENOMIC DNA]</scope>
    <source>
        <strain evidence="3">Dysh456</strain>
    </source>
</reference>
<protein>
    <recommendedName>
        <fullName evidence="4">DUF3606 domain-containing protein</fullName>
    </recommendedName>
</protein>
<name>A0A2Z6E5S3_9GAMM</name>
<dbReference type="RefSeq" id="WP_126538211.1">
    <property type="nucleotide sequence ID" value="NZ_AP018560.1"/>
</dbReference>
<feature type="region of interest" description="Disordered" evidence="1">
    <location>
        <begin position="49"/>
        <end position="69"/>
    </location>
</feature>
<dbReference type="KEGG" id="rbd:ALSL_1674"/>
<dbReference type="AlphaFoldDB" id="A0A2Z6E5S3"/>
<feature type="compositionally biased region" description="Basic residues" evidence="1">
    <location>
        <begin position="49"/>
        <end position="61"/>
    </location>
</feature>
<accession>A0A2Z6E5S3</accession>
<evidence type="ECO:0000313" key="2">
    <source>
        <dbReference type="EMBL" id="BBD80327.1"/>
    </source>
</evidence>
<dbReference type="OrthoDB" id="7030114at2"/>
<keyword evidence="3" id="KW-1185">Reference proteome</keyword>
<gene>
    <name evidence="2" type="ORF">ALSL_1674</name>
</gene>
<sequence length="69" mass="7874">MNTSDRSLHTINDKDPFAIRYWSKQLGVSERELRAAIAVVGTQAREVRRHFGLPQSGRKHRRDDGTRAG</sequence>
<evidence type="ECO:0000313" key="3">
    <source>
        <dbReference type="Proteomes" id="UP000270530"/>
    </source>
</evidence>
<evidence type="ECO:0000256" key="1">
    <source>
        <dbReference type="SAM" id="MobiDB-lite"/>
    </source>
</evidence>
<dbReference type="InterPro" id="IPR022037">
    <property type="entry name" value="DUF3606"/>
</dbReference>
<dbReference type="Proteomes" id="UP000270530">
    <property type="component" value="Chromosome"/>
</dbReference>
<organism evidence="2 3">
    <name type="scientific">Aerosticca soli</name>
    <dbReference type="NCBI Taxonomy" id="2010829"/>
    <lineage>
        <taxon>Bacteria</taxon>
        <taxon>Pseudomonadati</taxon>
        <taxon>Pseudomonadota</taxon>
        <taxon>Gammaproteobacteria</taxon>
        <taxon>Lysobacterales</taxon>
        <taxon>Rhodanobacteraceae</taxon>
        <taxon>Aerosticca</taxon>
    </lineage>
</organism>
<proteinExistence type="predicted"/>
<reference evidence="3" key="2">
    <citation type="submission" date="2018-06" db="EMBL/GenBank/DDBJ databases">
        <title>Genome sequence of Rhodanobacteraceae bacterium strain Dysh456.</title>
        <authorList>
            <person name="Fukui M."/>
        </authorList>
    </citation>
    <scope>NUCLEOTIDE SEQUENCE [LARGE SCALE GENOMIC DNA]</scope>
    <source>
        <strain evidence="3">Dysh456</strain>
    </source>
</reference>
<dbReference type="Pfam" id="PF12244">
    <property type="entry name" value="DUF3606"/>
    <property type="match status" value="1"/>
</dbReference>
<dbReference type="EMBL" id="AP018560">
    <property type="protein sequence ID" value="BBD80327.1"/>
    <property type="molecule type" value="Genomic_DNA"/>
</dbReference>